<dbReference type="PANTHER" id="PTHR43471:SF14">
    <property type="entry name" value="ABC-2 TYPE TRANSPORT SYSTEM PERMEASE PROTEIN"/>
    <property type="match status" value="1"/>
</dbReference>
<dbReference type="EMBL" id="FQYT01000005">
    <property type="protein sequence ID" value="SHI67170.1"/>
    <property type="molecule type" value="Genomic_DNA"/>
</dbReference>
<feature type="transmembrane region" description="Helical" evidence="1">
    <location>
        <begin position="78"/>
        <end position="98"/>
    </location>
</feature>
<sequence length="321" mass="35408">MIIEIAKKEMRDAFRNKLFLSILAMLLVLTGVSIVLGSCQVKAAMDNYNNSISFLQSLGKAQLPPMPNLNPISASKGFVNYIGMIGALLAIVLGNTSISKEHKNGTLRLILSRGVFRDTFLNGKLLGNLSILAGITVLTGIITFVSLIAIGGAALTASEVARMLLFFGMSFLYMTFFTVLSMGIATVSTKGSRALLITVIVWLVLSFVLPQIGDTMDMDNQIPGGFFSTMGMSRDQEHQVLQKFKFYETLRDGVEEMSPTKHYERISYALLNVKPGFETNTPWEVVGLKWINLLGLLAPSVAIWLLTYIAFLRRENIYQSN</sequence>
<feature type="transmembrane region" description="Helical" evidence="1">
    <location>
        <begin position="290"/>
        <end position="311"/>
    </location>
</feature>
<feature type="transmembrane region" description="Helical" evidence="1">
    <location>
        <begin position="131"/>
        <end position="157"/>
    </location>
</feature>
<evidence type="ECO:0000256" key="1">
    <source>
        <dbReference type="SAM" id="Phobius"/>
    </source>
</evidence>
<keyword evidence="1" id="KW-0472">Membrane</keyword>
<dbReference type="GO" id="GO:0005886">
    <property type="term" value="C:plasma membrane"/>
    <property type="evidence" value="ECO:0007669"/>
    <property type="project" value="UniProtKB-SubCell"/>
</dbReference>
<dbReference type="GO" id="GO:0140359">
    <property type="term" value="F:ABC-type transporter activity"/>
    <property type="evidence" value="ECO:0007669"/>
    <property type="project" value="InterPro"/>
</dbReference>
<dbReference type="OrthoDB" id="3789452at2"/>
<accession>A0A1M6D1Q1</accession>
<dbReference type="RefSeq" id="WP_073992916.1">
    <property type="nucleotide sequence ID" value="NZ_FQYT01000005.1"/>
</dbReference>
<evidence type="ECO:0000313" key="3">
    <source>
        <dbReference type="Proteomes" id="UP000184342"/>
    </source>
</evidence>
<keyword evidence="1" id="KW-1133">Transmembrane helix</keyword>
<feature type="transmembrane region" description="Helical" evidence="1">
    <location>
        <begin position="163"/>
        <end position="187"/>
    </location>
</feature>
<organism evidence="2 3">
    <name type="scientific">Parasporobacterium paucivorans DSM 15970</name>
    <dbReference type="NCBI Taxonomy" id="1122934"/>
    <lineage>
        <taxon>Bacteria</taxon>
        <taxon>Bacillati</taxon>
        <taxon>Bacillota</taxon>
        <taxon>Clostridia</taxon>
        <taxon>Lachnospirales</taxon>
        <taxon>Lachnospiraceae</taxon>
        <taxon>Parasporobacterium</taxon>
    </lineage>
</organism>
<proteinExistence type="predicted"/>
<dbReference type="Pfam" id="PF12679">
    <property type="entry name" value="ABC2_membrane_2"/>
    <property type="match status" value="1"/>
</dbReference>
<reference evidence="2 3" key="1">
    <citation type="submission" date="2016-11" db="EMBL/GenBank/DDBJ databases">
        <authorList>
            <person name="Jaros S."/>
            <person name="Januszkiewicz K."/>
            <person name="Wedrychowicz H."/>
        </authorList>
    </citation>
    <scope>NUCLEOTIDE SEQUENCE [LARGE SCALE GENOMIC DNA]</scope>
    <source>
        <strain evidence="2 3">DSM 15970</strain>
    </source>
</reference>
<gene>
    <name evidence="2" type="ORF">SAMN02745691_00646</name>
</gene>
<dbReference type="Proteomes" id="UP000184342">
    <property type="component" value="Unassembled WGS sequence"/>
</dbReference>
<keyword evidence="1" id="KW-0812">Transmembrane</keyword>
<dbReference type="STRING" id="1122934.SAMN02745691_00646"/>
<dbReference type="AlphaFoldDB" id="A0A1M6D1Q1"/>
<dbReference type="PANTHER" id="PTHR43471">
    <property type="entry name" value="ABC TRANSPORTER PERMEASE"/>
    <property type="match status" value="1"/>
</dbReference>
<feature type="transmembrane region" description="Helical" evidence="1">
    <location>
        <begin position="194"/>
        <end position="213"/>
    </location>
</feature>
<name>A0A1M6D1Q1_9FIRM</name>
<keyword evidence="3" id="KW-1185">Reference proteome</keyword>
<evidence type="ECO:0000313" key="2">
    <source>
        <dbReference type="EMBL" id="SHI67170.1"/>
    </source>
</evidence>
<protein>
    <submittedName>
        <fullName evidence="2">ABC-2 type transport system permease protein</fullName>
    </submittedName>
</protein>